<dbReference type="AlphaFoldDB" id="A0A4R7TGP3"/>
<organism evidence="3 4">
    <name type="scientific">Kribbella voronezhensis</name>
    <dbReference type="NCBI Taxonomy" id="2512212"/>
    <lineage>
        <taxon>Bacteria</taxon>
        <taxon>Bacillati</taxon>
        <taxon>Actinomycetota</taxon>
        <taxon>Actinomycetes</taxon>
        <taxon>Propionibacteriales</taxon>
        <taxon>Kribbellaceae</taxon>
        <taxon>Kribbella</taxon>
    </lineage>
</organism>
<evidence type="ECO:0000313" key="4">
    <source>
        <dbReference type="Proteomes" id="UP000295151"/>
    </source>
</evidence>
<dbReference type="OrthoDB" id="5738121at2"/>
<name>A0A4R7TGP3_9ACTN</name>
<reference evidence="3 4" key="1">
    <citation type="submission" date="2019-03" db="EMBL/GenBank/DDBJ databases">
        <title>Genomic Encyclopedia of Type Strains, Phase III (KMG-III): the genomes of soil and plant-associated and newly described type strains.</title>
        <authorList>
            <person name="Whitman W."/>
        </authorList>
    </citation>
    <scope>NUCLEOTIDE SEQUENCE [LARGE SCALE GENOMIC DNA]</scope>
    <source>
        <strain evidence="3 4">VKM Ac-2575</strain>
    </source>
</reference>
<dbReference type="EMBL" id="SOCE01000001">
    <property type="protein sequence ID" value="TDU90627.1"/>
    <property type="molecule type" value="Genomic_DNA"/>
</dbReference>
<gene>
    <name evidence="3" type="ORF">EV138_4219</name>
</gene>
<dbReference type="PANTHER" id="PTHR14239:SF10">
    <property type="entry name" value="REDUCTASE"/>
    <property type="match status" value="1"/>
</dbReference>
<dbReference type="Gene3D" id="3.40.50.720">
    <property type="entry name" value="NAD(P)-binding Rossmann-like Domain"/>
    <property type="match status" value="1"/>
</dbReference>
<dbReference type="PANTHER" id="PTHR14239">
    <property type="entry name" value="DUDULIN-RELATED"/>
    <property type="match status" value="1"/>
</dbReference>
<evidence type="ECO:0000313" key="3">
    <source>
        <dbReference type="EMBL" id="TDU90627.1"/>
    </source>
</evidence>
<evidence type="ECO:0000259" key="2">
    <source>
        <dbReference type="Pfam" id="PF03807"/>
    </source>
</evidence>
<keyword evidence="1" id="KW-0560">Oxidoreductase</keyword>
<dbReference type="GO" id="GO:0016491">
    <property type="term" value="F:oxidoreductase activity"/>
    <property type="evidence" value="ECO:0007669"/>
    <property type="project" value="UniProtKB-KW"/>
</dbReference>
<keyword evidence="4" id="KW-1185">Reference proteome</keyword>
<dbReference type="InterPro" id="IPR036291">
    <property type="entry name" value="NAD(P)-bd_dom_sf"/>
</dbReference>
<proteinExistence type="predicted"/>
<comment type="caution">
    <text evidence="3">The sequence shown here is derived from an EMBL/GenBank/DDBJ whole genome shotgun (WGS) entry which is preliminary data.</text>
</comment>
<dbReference type="Pfam" id="PF03807">
    <property type="entry name" value="F420_oxidored"/>
    <property type="match status" value="1"/>
</dbReference>
<feature type="domain" description="Pyrroline-5-carboxylate reductase catalytic N-terminal" evidence="2">
    <location>
        <begin position="2"/>
        <end position="89"/>
    </location>
</feature>
<dbReference type="Proteomes" id="UP000295151">
    <property type="component" value="Unassembled WGS sequence"/>
</dbReference>
<sequence>MRIGTLGNGEMAEALGRHWVRAGHQVMIGGRDPGRAATVAARIGATGGSMQDASKYGKVVLLALPAEVAVGVLTGLDLAPGTTLVDCTNAFDHGDFTLAVPAMAESISQAVPHVRVVKAFNLAADTVWRDAPQLFDGAPLGVPICADDPAAADLVGRFVRDLGYLPVPAGSLARARLLEATAALAVGIWVTGGDVRALFPPRAAAFGTTPPTT</sequence>
<dbReference type="InterPro" id="IPR028939">
    <property type="entry name" value="P5C_Rdtase_cat_N"/>
</dbReference>
<protein>
    <recommendedName>
        <fullName evidence="2">Pyrroline-5-carboxylate reductase catalytic N-terminal domain-containing protein</fullName>
    </recommendedName>
</protein>
<dbReference type="InterPro" id="IPR051267">
    <property type="entry name" value="STEAP_metalloreductase"/>
</dbReference>
<evidence type="ECO:0000256" key="1">
    <source>
        <dbReference type="ARBA" id="ARBA00023002"/>
    </source>
</evidence>
<accession>A0A4R7TGP3</accession>
<dbReference type="SUPFAM" id="SSF51735">
    <property type="entry name" value="NAD(P)-binding Rossmann-fold domains"/>
    <property type="match status" value="1"/>
</dbReference>
<dbReference type="RefSeq" id="WP_133980520.1">
    <property type="nucleotide sequence ID" value="NZ_SOCE01000001.1"/>
</dbReference>